<gene>
    <name evidence="1" type="ORF">V5O48_019236</name>
</gene>
<sequence>MNGQLQKIKTNRRIYDLDLTMMYQMCALGRFEARLQDVESSGEDFTRLIDILSDQQQSSISHHGSKITDEEANKIYQNAEDLEDHYDILLDYLQQQHPEQQWKHWQTAVGVGVSNVLPLIARVLKHFHHNGVTFSQYSNHRGNATIQFFSHDHQQKLTGFIETIYQIAVNGVSYIYMFVRPHQALPPEDAQRSPFLTRPRLNTTVVDALPPDYTIIIEPDHIITHAIAYQRPQGTFGIRRDMLVINSSLDRRQR</sequence>
<reference evidence="1 2" key="1">
    <citation type="submission" date="2024-02" db="EMBL/GenBank/DDBJ databases">
        <title>A draft genome for the cacao thread blight pathogen Marasmius crinis-equi.</title>
        <authorList>
            <person name="Cohen S.P."/>
            <person name="Baruah I.K."/>
            <person name="Amoako-Attah I."/>
            <person name="Bukari Y."/>
            <person name="Meinhardt L.W."/>
            <person name="Bailey B.A."/>
        </authorList>
    </citation>
    <scope>NUCLEOTIDE SEQUENCE [LARGE SCALE GENOMIC DNA]</scope>
    <source>
        <strain evidence="1 2">GH-76</strain>
    </source>
</reference>
<organism evidence="1 2">
    <name type="scientific">Marasmius crinis-equi</name>
    <dbReference type="NCBI Taxonomy" id="585013"/>
    <lineage>
        <taxon>Eukaryota</taxon>
        <taxon>Fungi</taxon>
        <taxon>Dikarya</taxon>
        <taxon>Basidiomycota</taxon>
        <taxon>Agaricomycotina</taxon>
        <taxon>Agaricomycetes</taxon>
        <taxon>Agaricomycetidae</taxon>
        <taxon>Agaricales</taxon>
        <taxon>Marasmiineae</taxon>
        <taxon>Marasmiaceae</taxon>
        <taxon>Marasmius</taxon>
    </lineage>
</organism>
<evidence type="ECO:0000313" key="1">
    <source>
        <dbReference type="EMBL" id="KAL0562842.1"/>
    </source>
</evidence>
<protein>
    <submittedName>
        <fullName evidence="1">Uncharacterized protein</fullName>
    </submittedName>
</protein>
<accession>A0ABR3EIZ0</accession>
<dbReference type="EMBL" id="JBAHYK010004391">
    <property type="protein sequence ID" value="KAL0562842.1"/>
    <property type="molecule type" value="Genomic_DNA"/>
</dbReference>
<name>A0ABR3EIZ0_9AGAR</name>
<comment type="caution">
    <text evidence="1">The sequence shown here is derived from an EMBL/GenBank/DDBJ whole genome shotgun (WGS) entry which is preliminary data.</text>
</comment>
<evidence type="ECO:0000313" key="2">
    <source>
        <dbReference type="Proteomes" id="UP001465976"/>
    </source>
</evidence>
<dbReference type="Proteomes" id="UP001465976">
    <property type="component" value="Unassembled WGS sequence"/>
</dbReference>
<proteinExistence type="predicted"/>
<keyword evidence="2" id="KW-1185">Reference proteome</keyword>